<feature type="compositionally biased region" description="Basic and acidic residues" evidence="1">
    <location>
        <begin position="1"/>
        <end position="16"/>
    </location>
</feature>
<dbReference type="Proteomes" id="UP000266188">
    <property type="component" value="Unassembled WGS sequence"/>
</dbReference>
<evidence type="ECO:0000313" key="2">
    <source>
        <dbReference type="EMBL" id="RJE18283.1"/>
    </source>
</evidence>
<keyword evidence="3" id="KW-1185">Reference proteome</keyword>
<organism evidence="2 3">
    <name type="scientific">Aspergillus sclerotialis</name>
    <dbReference type="NCBI Taxonomy" id="2070753"/>
    <lineage>
        <taxon>Eukaryota</taxon>
        <taxon>Fungi</taxon>
        <taxon>Dikarya</taxon>
        <taxon>Ascomycota</taxon>
        <taxon>Pezizomycotina</taxon>
        <taxon>Eurotiomycetes</taxon>
        <taxon>Eurotiomycetidae</taxon>
        <taxon>Eurotiales</taxon>
        <taxon>Aspergillaceae</taxon>
        <taxon>Aspergillus</taxon>
        <taxon>Aspergillus subgen. Polypaecilum</taxon>
    </lineage>
</organism>
<feature type="region of interest" description="Disordered" evidence="1">
    <location>
        <begin position="1"/>
        <end position="117"/>
    </location>
</feature>
<proteinExistence type="predicted"/>
<reference evidence="3" key="1">
    <citation type="submission" date="2017-02" db="EMBL/GenBank/DDBJ databases">
        <authorList>
            <person name="Tafer H."/>
            <person name="Lopandic K."/>
        </authorList>
    </citation>
    <scope>NUCLEOTIDE SEQUENCE [LARGE SCALE GENOMIC DNA]</scope>
    <source>
        <strain evidence="3">CBS 366.77</strain>
    </source>
</reference>
<comment type="caution">
    <text evidence="2">The sequence shown here is derived from an EMBL/GenBank/DDBJ whole genome shotgun (WGS) entry which is preliminary data.</text>
</comment>
<dbReference type="AlphaFoldDB" id="A0A3A2Z7W1"/>
<feature type="compositionally biased region" description="Polar residues" evidence="1">
    <location>
        <begin position="61"/>
        <end position="87"/>
    </location>
</feature>
<evidence type="ECO:0000313" key="3">
    <source>
        <dbReference type="Proteomes" id="UP000266188"/>
    </source>
</evidence>
<gene>
    <name evidence="2" type="ORF">PHISCL_09378</name>
</gene>
<dbReference type="EMBL" id="MVGC01000584">
    <property type="protein sequence ID" value="RJE18283.1"/>
    <property type="molecule type" value="Genomic_DNA"/>
</dbReference>
<accession>A0A3A2Z7W1</accession>
<protein>
    <submittedName>
        <fullName evidence="2">Uncharacterized protein</fullName>
    </submittedName>
</protein>
<evidence type="ECO:0000256" key="1">
    <source>
        <dbReference type="SAM" id="MobiDB-lite"/>
    </source>
</evidence>
<sequence length="117" mass="12540">MAEHDEPGFDGKRSADKPPIPRAPTVPTLNAAKGRRDCMRDQNLPGSGFPTNKQESRDPAETTTPSVTPNLSQPLAISKVSEQASSRTVDRGQNAKRRKTEGSADPSVPHIGPHAHP</sequence>
<name>A0A3A2Z7W1_9EURO</name>